<dbReference type="GO" id="GO:0005694">
    <property type="term" value="C:chromosome"/>
    <property type="evidence" value="ECO:0007669"/>
    <property type="project" value="UniProtKB-SubCell"/>
</dbReference>
<dbReference type="FunFam" id="1.10.10.60:FF:000168">
    <property type="entry name" value="Telomere repeat-binding factor 1"/>
    <property type="match status" value="1"/>
</dbReference>
<keyword evidence="6" id="KW-0238">DNA-binding</keyword>
<evidence type="ECO:0000256" key="2">
    <source>
        <dbReference type="ARBA" id="ARBA00004604"/>
    </source>
</evidence>
<dbReference type="Proteomes" id="UP000326939">
    <property type="component" value="Chromosome 7"/>
</dbReference>
<dbReference type="CDD" id="cd11660">
    <property type="entry name" value="SANT_TRF"/>
    <property type="match status" value="1"/>
</dbReference>
<dbReference type="Gene3D" id="1.10.10.60">
    <property type="entry name" value="Homeodomain-like"/>
    <property type="match status" value="1"/>
</dbReference>
<keyword evidence="8" id="KW-0539">Nucleus</keyword>
<feature type="domain" description="ATP-dependent helicase CHD1-2/hrp3 HTH" evidence="10">
    <location>
        <begin position="61"/>
        <end position="93"/>
    </location>
</feature>
<dbReference type="Pfam" id="PF23588">
    <property type="entry name" value="HTH_CHD1_Hrp3"/>
    <property type="match status" value="1"/>
</dbReference>
<evidence type="ECO:0000256" key="3">
    <source>
        <dbReference type="ARBA" id="ARBA00022454"/>
    </source>
</evidence>
<dbReference type="InterPro" id="IPR044597">
    <property type="entry name" value="SMH1-6"/>
</dbReference>
<evidence type="ECO:0000256" key="4">
    <source>
        <dbReference type="ARBA" id="ARBA00023015"/>
    </source>
</evidence>
<organism evidence="11 12">
    <name type="scientific">Salix brachista</name>
    <dbReference type="NCBI Taxonomy" id="2182728"/>
    <lineage>
        <taxon>Eukaryota</taxon>
        <taxon>Viridiplantae</taxon>
        <taxon>Streptophyta</taxon>
        <taxon>Embryophyta</taxon>
        <taxon>Tracheophyta</taxon>
        <taxon>Spermatophyta</taxon>
        <taxon>Magnoliopsida</taxon>
        <taxon>eudicotyledons</taxon>
        <taxon>Gunneridae</taxon>
        <taxon>Pentapetalae</taxon>
        <taxon>rosids</taxon>
        <taxon>fabids</taxon>
        <taxon>Malpighiales</taxon>
        <taxon>Salicaceae</taxon>
        <taxon>Saliceae</taxon>
        <taxon>Salix</taxon>
    </lineage>
</organism>
<evidence type="ECO:0000256" key="9">
    <source>
        <dbReference type="ARBA" id="ARBA00032813"/>
    </source>
</evidence>
<keyword evidence="4" id="KW-0805">Transcription regulation</keyword>
<dbReference type="GO" id="GO:0003691">
    <property type="term" value="F:double-stranded telomeric DNA binding"/>
    <property type="evidence" value="ECO:0007669"/>
    <property type="project" value="InterPro"/>
</dbReference>
<protein>
    <recommendedName>
        <fullName evidence="9">MYB transcription factor</fullName>
    </recommendedName>
</protein>
<comment type="caution">
    <text evidence="11">The sequence shown here is derived from an EMBL/GenBank/DDBJ whole genome shotgun (WGS) entry which is preliminary data.</text>
</comment>
<keyword evidence="7" id="KW-0804">Transcription</keyword>
<name>A0A5N5LZU1_9ROSI</name>
<keyword evidence="3" id="KW-0158">Chromosome</keyword>
<dbReference type="EMBL" id="VDCV01000007">
    <property type="protein sequence ID" value="KAB5547463.1"/>
    <property type="molecule type" value="Genomic_DNA"/>
</dbReference>
<dbReference type="InterPro" id="IPR009057">
    <property type="entry name" value="Homeodomain-like_sf"/>
</dbReference>
<evidence type="ECO:0000313" key="11">
    <source>
        <dbReference type="EMBL" id="KAB5547463.1"/>
    </source>
</evidence>
<evidence type="ECO:0000259" key="10">
    <source>
        <dbReference type="Pfam" id="PF23588"/>
    </source>
</evidence>
<evidence type="ECO:0000256" key="1">
    <source>
        <dbReference type="ARBA" id="ARBA00004286"/>
    </source>
</evidence>
<evidence type="ECO:0000256" key="5">
    <source>
        <dbReference type="ARBA" id="ARBA00023054"/>
    </source>
</evidence>
<keyword evidence="5" id="KW-0175">Coiled coil</keyword>
<dbReference type="AlphaFoldDB" id="A0A5N5LZU1"/>
<comment type="subcellular location">
    <subcellularLocation>
        <location evidence="1">Chromosome</location>
    </subcellularLocation>
    <subcellularLocation>
        <location evidence="2">Nucleus</location>
        <location evidence="2">Nucleolus</location>
    </subcellularLocation>
</comment>
<evidence type="ECO:0000313" key="12">
    <source>
        <dbReference type="Proteomes" id="UP000326939"/>
    </source>
</evidence>
<dbReference type="InterPro" id="IPR056302">
    <property type="entry name" value="CHD1-2/Hrp3_HTH"/>
</dbReference>
<dbReference type="PANTHER" id="PTHR46267:SF11">
    <property type="entry name" value="TELOMERE REPEAT-BINDING FACTOR 2"/>
    <property type="match status" value="1"/>
</dbReference>
<keyword evidence="12" id="KW-1185">Reference proteome</keyword>
<dbReference type="SUPFAM" id="SSF46689">
    <property type="entry name" value="Homeodomain-like"/>
    <property type="match status" value="1"/>
</dbReference>
<accession>A0A5N5LZU1</accession>
<evidence type="ECO:0000256" key="8">
    <source>
        <dbReference type="ARBA" id="ARBA00023242"/>
    </source>
</evidence>
<evidence type="ECO:0000256" key="7">
    <source>
        <dbReference type="ARBA" id="ARBA00023163"/>
    </source>
</evidence>
<proteinExistence type="predicted"/>
<reference evidence="12" key="1">
    <citation type="journal article" date="2019" name="Gigascience">
        <title>De novo genome assembly of the endangered Acer yangbiense, a plant species with extremely small populations endemic to Yunnan Province, China.</title>
        <authorList>
            <person name="Yang J."/>
            <person name="Wariss H.M."/>
            <person name="Tao L."/>
            <person name="Zhang R."/>
            <person name="Yun Q."/>
            <person name="Hollingsworth P."/>
            <person name="Dao Z."/>
            <person name="Luo G."/>
            <person name="Guo H."/>
            <person name="Ma Y."/>
            <person name="Sun W."/>
        </authorList>
    </citation>
    <scope>NUCLEOTIDE SEQUENCE [LARGE SCALE GENOMIC DNA]</scope>
    <source>
        <strain evidence="12">cv. br00</strain>
    </source>
</reference>
<dbReference type="PANTHER" id="PTHR46267">
    <property type="entry name" value="SINGLE MYB HISTONE 4"/>
    <property type="match status" value="1"/>
</dbReference>
<evidence type="ECO:0000256" key="6">
    <source>
        <dbReference type="ARBA" id="ARBA00023125"/>
    </source>
</evidence>
<gene>
    <name evidence="11" type="ORF">DKX38_010869</name>
</gene>
<dbReference type="GO" id="GO:0005730">
    <property type="term" value="C:nucleolus"/>
    <property type="evidence" value="ECO:0007669"/>
    <property type="project" value="UniProtKB-SubCell"/>
</dbReference>
<sequence length="112" mass="12741">MPETMPISPGLYSTNASEEAENGLLHNGPMLLARRAKPFFQIFGRELDIFNRIRELCYLFQKWTVEDEAALKAGVLKHGTGKWRTILTDPDFSAVLRLRSNVDLKEKGEDAF</sequence>